<dbReference type="Proteomes" id="UP000261174">
    <property type="component" value="Unassembled WGS sequence"/>
</dbReference>
<feature type="signal peptide" evidence="1">
    <location>
        <begin position="1"/>
        <end position="19"/>
    </location>
</feature>
<sequence length="248" mass="27169">MKRYLYTCITLATFFFACGKSENADIKGPGTNPSTPGNPVSTKPDSANIVIIGSSTAAGMGASPADSSWVNRLKLGTKENKRILTYYNLGIVGLTTYQGIPKSFTKSGRPATDTLHNITAALSFRPSLVIMSYPTNDVANDYTDDEILDNFREMIRLLDSAKVKYIIFGTQPRNFPDAAYRLRLKTLNEKMTTAFGAQFSNVYDTLAAENGTIKTAFAYGDGIHLNNTGHNILYHMIAAHAVFQEVIK</sequence>
<dbReference type="PANTHER" id="PTHR30383">
    <property type="entry name" value="THIOESTERASE 1/PROTEASE 1/LYSOPHOSPHOLIPASE L1"/>
    <property type="match status" value="1"/>
</dbReference>
<protein>
    <submittedName>
        <fullName evidence="3">SGNH/GDSL hydrolase family protein</fullName>
    </submittedName>
</protein>
<reference evidence="3 4" key="1">
    <citation type="submission" date="2018-08" db="EMBL/GenBank/DDBJ databases">
        <title>Chitinophaga sp. K20C18050901, a novel bacterium isolated from forest soil.</title>
        <authorList>
            <person name="Wang C."/>
        </authorList>
    </citation>
    <scope>NUCLEOTIDE SEQUENCE [LARGE SCALE GENOMIC DNA]</scope>
    <source>
        <strain evidence="3 4">K20C18050901</strain>
    </source>
</reference>
<dbReference type="InterPro" id="IPR036514">
    <property type="entry name" value="SGNH_hydro_sf"/>
</dbReference>
<organism evidence="3 4">
    <name type="scientific">Chitinophaga silvisoli</name>
    <dbReference type="NCBI Taxonomy" id="2291814"/>
    <lineage>
        <taxon>Bacteria</taxon>
        <taxon>Pseudomonadati</taxon>
        <taxon>Bacteroidota</taxon>
        <taxon>Chitinophagia</taxon>
        <taxon>Chitinophagales</taxon>
        <taxon>Chitinophagaceae</taxon>
        <taxon>Chitinophaga</taxon>
    </lineage>
</organism>
<feature type="chain" id="PRO_5017762790" evidence="1">
    <location>
        <begin position="20"/>
        <end position="248"/>
    </location>
</feature>
<dbReference type="EMBL" id="QTJV01000012">
    <property type="protein sequence ID" value="RFM31810.1"/>
    <property type="molecule type" value="Genomic_DNA"/>
</dbReference>
<gene>
    <name evidence="3" type="ORF">DXN04_26995</name>
</gene>
<accession>A0A3E1NV54</accession>
<dbReference type="CDD" id="cd00229">
    <property type="entry name" value="SGNH_hydrolase"/>
    <property type="match status" value="1"/>
</dbReference>
<name>A0A3E1NV54_9BACT</name>
<evidence type="ECO:0000259" key="2">
    <source>
        <dbReference type="Pfam" id="PF13472"/>
    </source>
</evidence>
<dbReference type="InterPro" id="IPR013830">
    <property type="entry name" value="SGNH_hydro"/>
</dbReference>
<proteinExistence type="predicted"/>
<dbReference type="Pfam" id="PF13472">
    <property type="entry name" value="Lipase_GDSL_2"/>
    <property type="match status" value="1"/>
</dbReference>
<keyword evidence="3" id="KW-0378">Hydrolase</keyword>
<dbReference type="Gene3D" id="3.40.50.1110">
    <property type="entry name" value="SGNH hydrolase"/>
    <property type="match status" value="1"/>
</dbReference>
<dbReference type="SUPFAM" id="SSF52266">
    <property type="entry name" value="SGNH hydrolase"/>
    <property type="match status" value="1"/>
</dbReference>
<dbReference type="AlphaFoldDB" id="A0A3E1NV54"/>
<keyword evidence="4" id="KW-1185">Reference proteome</keyword>
<dbReference type="PROSITE" id="PS51257">
    <property type="entry name" value="PROKAR_LIPOPROTEIN"/>
    <property type="match status" value="1"/>
</dbReference>
<evidence type="ECO:0000313" key="4">
    <source>
        <dbReference type="Proteomes" id="UP000261174"/>
    </source>
</evidence>
<dbReference type="RefSeq" id="WP_116856518.1">
    <property type="nucleotide sequence ID" value="NZ_QTJV01000012.1"/>
</dbReference>
<feature type="domain" description="SGNH hydrolase-type esterase" evidence="2">
    <location>
        <begin position="52"/>
        <end position="231"/>
    </location>
</feature>
<dbReference type="GO" id="GO:0016788">
    <property type="term" value="F:hydrolase activity, acting on ester bonds"/>
    <property type="evidence" value="ECO:0007669"/>
    <property type="project" value="UniProtKB-ARBA"/>
</dbReference>
<keyword evidence="1" id="KW-0732">Signal</keyword>
<evidence type="ECO:0000313" key="3">
    <source>
        <dbReference type="EMBL" id="RFM31810.1"/>
    </source>
</evidence>
<comment type="caution">
    <text evidence="3">The sequence shown here is derived from an EMBL/GenBank/DDBJ whole genome shotgun (WGS) entry which is preliminary data.</text>
</comment>
<dbReference type="OrthoDB" id="9786188at2"/>
<evidence type="ECO:0000256" key="1">
    <source>
        <dbReference type="SAM" id="SignalP"/>
    </source>
</evidence>
<dbReference type="InterPro" id="IPR051532">
    <property type="entry name" value="Ester_Hydrolysis_Enzymes"/>
</dbReference>